<sequence>MNAFTAQLAELSRLGFVMPDAKGIIKNEMLATDAMAMDAQPTLSTTPNAGIPAFMSAWIDPKLIKVAFSPMRGGEIGGEVKKGDWVTRTAIFPMIETTGEVSSYGDWNNNGQVNLNPEFPERQSYHYQAFATWGEMEVELAGQMRLQWVASLRSAAATKLNKFQDRSYFYGVNGLRNYGWLNDPRLNAAIAPAAKAAGGTTWEVATPEERQDDIIDLINQLRKQTAGFVETDSNITIGLSPTRMGLLTRKNQFGMSAMSLLTDTYKNLEFVQSVFFGDAAGMTTQTVIAVVDEVDGQKVGEASFTEKLRAHAIVTESSAWKQKLSQGTWGAIIYMPAGVATMTGV</sequence>
<evidence type="ECO:0008006" key="3">
    <source>
        <dbReference type="Google" id="ProtNLM"/>
    </source>
</evidence>
<comment type="caution">
    <text evidence="1">The sequence shown here is derived from an EMBL/GenBank/DDBJ whole genome shotgun (WGS) entry which is preliminary data.</text>
</comment>
<reference evidence="1 2" key="1">
    <citation type="submission" date="2014-06" db="EMBL/GenBank/DDBJ databases">
        <authorList>
            <person name="Ju J."/>
            <person name="Zhang J."/>
        </authorList>
    </citation>
    <scope>NUCLEOTIDE SEQUENCE [LARGE SCALE GENOMIC DNA]</scope>
    <source>
        <strain evidence="1">DmL_050</strain>
    </source>
</reference>
<organism evidence="1 2">
    <name type="scientific">Acetobacter senegalensis</name>
    <dbReference type="NCBI Taxonomy" id="446692"/>
    <lineage>
        <taxon>Bacteria</taxon>
        <taxon>Pseudomonadati</taxon>
        <taxon>Pseudomonadota</taxon>
        <taxon>Alphaproteobacteria</taxon>
        <taxon>Acetobacterales</taxon>
        <taxon>Acetobacteraceae</taxon>
        <taxon>Acetobacter</taxon>
    </lineage>
</organism>
<gene>
    <name evidence="1" type="ORF">HK16_05795</name>
</gene>
<dbReference type="AlphaFoldDB" id="A0A252ELC8"/>
<evidence type="ECO:0000313" key="2">
    <source>
        <dbReference type="Proteomes" id="UP000195072"/>
    </source>
</evidence>
<proteinExistence type="predicted"/>
<dbReference type="Proteomes" id="UP000195072">
    <property type="component" value="Unassembled WGS sequence"/>
</dbReference>
<accession>A0A252ELC8</accession>
<evidence type="ECO:0000313" key="1">
    <source>
        <dbReference type="EMBL" id="OUL67064.1"/>
    </source>
</evidence>
<protein>
    <recommendedName>
        <fullName evidence="3">DUF2184 domain-containing protein</fullName>
    </recommendedName>
</protein>
<name>A0A252ELC8_9PROT</name>
<dbReference type="EMBL" id="JOOZ01000020">
    <property type="protein sequence ID" value="OUL67064.1"/>
    <property type="molecule type" value="Genomic_DNA"/>
</dbReference>
<dbReference type="RefSeq" id="WP_086896993.1">
    <property type="nucleotide sequence ID" value="NZ_JOOZ01000020.1"/>
</dbReference>